<evidence type="ECO:0008006" key="4">
    <source>
        <dbReference type="Google" id="ProtNLM"/>
    </source>
</evidence>
<protein>
    <recommendedName>
        <fullName evidence="4">MORN repeat-containing protein 5</fullName>
    </recommendedName>
</protein>
<dbReference type="PANTHER" id="PTHR23084">
    <property type="entry name" value="PHOSPHATIDYLINOSITOL-4-PHOSPHATE 5-KINASE RELATED"/>
    <property type="match status" value="1"/>
</dbReference>
<gene>
    <name evidence="2" type="ORF">CYCCA115_LOCUS8836</name>
</gene>
<reference evidence="2" key="1">
    <citation type="submission" date="2023-08" db="EMBL/GenBank/DDBJ databases">
        <authorList>
            <person name="Audoor S."/>
            <person name="Bilcke G."/>
        </authorList>
    </citation>
    <scope>NUCLEOTIDE SEQUENCE</scope>
</reference>
<comment type="caution">
    <text evidence="2">The sequence shown here is derived from an EMBL/GenBank/DDBJ whole genome shotgun (WGS) entry which is preliminary data.</text>
</comment>
<dbReference type="Gene3D" id="2.20.110.10">
    <property type="entry name" value="Histone H3 K4-specific methyltransferase SET7/9 N-terminal domain"/>
    <property type="match status" value="2"/>
</dbReference>
<accession>A0AAD2CTK9</accession>
<evidence type="ECO:0000256" key="1">
    <source>
        <dbReference type="ARBA" id="ARBA00022737"/>
    </source>
</evidence>
<evidence type="ECO:0000313" key="3">
    <source>
        <dbReference type="Proteomes" id="UP001295423"/>
    </source>
</evidence>
<dbReference type="AlphaFoldDB" id="A0AAD2CTK9"/>
<dbReference type="SUPFAM" id="SSF82185">
    <property type="entry name" value="Histone H3 K4-specific methyltransferase SET7/9 N-terminal domain"/>
    <property type="match status" value="2"/>
</dbReference>
<keyword evidence="1" id="KW-0677">Repeat</keyword>
<organism evidence="2 3">
    <name type="scientific">Cylindrotheca closterium</name>
    <dbReference type="NCBI Taxonomy" id="2856"/>
    <lineage>
        <taxon>Eukaryota</taxon>
        <taxon>Sar</taxon>
        <taxon>Stramenopiles</taxon>
        <taxon>Ochrophyta</taxon>
        <taxon>Bacillariophyta</taxon>
        <taxon>Bacillariophyceae</taxon>
        <taxon>Bacillariophycidae</taxon>
        <taxon>Bacillariales</taxon>
        <taxon>Bacillariaceae</taxon>
        <taxon>Cylindrotheca</taxon>
    </lineage>
</organism>
<dbReference type="PANTHER" id="PTHR23084:SF263">
    <property type="entry name" value="MORN REPEAT-CONTAINING PROTEIN 1"/>
    <property type="match status" value="1"/>
</dbReference>
<dbReference type="EMBL" id="CAKOGP040001224">
    <property type="protein sequence ID" value="CAJ1944335.1"/>
    <property type="molecule type" value="Genomic_DNA"/>
</dbReference>
<evidence type="ECO:0000313" key="2">
    <source>
        <dbReference type="EMBL" id="CAJ1944335.1"/>
    </source>
</evidence>
<name>A0AAD2CTK9_9STRA</name>
<sequence>MEDDKKKSSYGGHSVLSFQIEHDMQNIKIVEKLRMGSKKDRVYSGSMMDDKPHGMIYDNGRVLIGNWAHGVFQGQGCAIYENGDKCFGSFLKGMADGYVTYMTKFSKYVGDFQENTRHGNGVYNDIQMGLYNGDFVAGRFEGLGVHTAMNGNITKGRFENWKIKNKAATSNEADVKKACSKM</sequence>
<proteinExistence type="predicted"/>
<keyword evidence="3" id="KW-1185">Reference proteome</keyword>
<dbReference type="InterPro" id="IPR003409">
    <property type="entry name" value="MORN"/>
</dbReference>
<dbReference type="Pfam" id="PF02493">
    <property type="entry name" value="MORN"/>
    <property type="match status" value="4"/>
</dbReference>
<dbReference type="Proteomes" id="UP001295423">
    <property type="component" value="Unassembled WGS sequence"/>
</dbReference>